<dbReference type="EMBL" id="CP030840">
    <property type="protein sequence ID" value="AXC12078.1"/>
    <property type="molecule type" value="Genomic_DNA"/>
</dbReference>
<keyword evidence="2" id="KW-1185">Reference proteome</keyword>
<gene>
    <name evidence="1" type="ORF">ACPOL_2767</name>
</gene>
<protein>
    <submittedName>
        <fullName evidence="1">Uncharacterized protein</fullName>
    </submittedName>
</protein>
<name>A0A2Z5FZ06_9BACT</name>
<dbReference type="AlphaFoldDB" id="A0A2Z5FZ06"/>
<evidence type="ECO:0000313" key="2">
    <source>
        <dbReference type="Proteomes" id="UP000253606"/>
    </source>
</evidence>
<organism evidence="1 2">
    <name type="scientific">Acidisarcina polymorpha</name>
    <dbReference type="NCBI Taxonomy" id="2211140"/>
    <lineage>
        <taxon>Bacteria</taxon>
        <taxon>Pseudomonadati</taxon>
        <taxon>Acidobacteriota</taxon>
        <taxon>Terriglobia</taxon>
        <taxon>Terriglobales</taxon>
        <taxon>Acidobacteriaceae</taxon>
        <taxon>Acidisarcina</taxon>
    </lineage>
</organism>
<dbReference type="KEGG" id="abas:ACPOL_2767"/>
<sequence length="38" mass="4167">MLDCSYLLEVIAVGRVNVLFRQVAAEHLSVIVGQPRLG</sequence>
<accession>A0A2Z5FZ06</accession>
<reference evidence="1 2" key="1">
    <citation type="journal article" date="2018" name="Front. Microbiol.">
        <title>Hydrolytic Capabilities as a Key to Environmental Success: Chitinolytic and Cellulolytic Acidobacteria From Acidic Sub-arctic Soils and Boreal Peatlands.</title>
        <authorList>
            <person name="Belova S.E."/>
            <person name="Ravin N.V."/>
            <person name="Pankratov T.A."/>
            <person name="Rakitin A.L."/>
            <person name="Ivanova A.A."/>
            <person name="Beletsky A.V."/>
            <person name="Mardanov A.V."/>
            <person name="Sinninghe Damste J.S."/>
            <person name="Dedysh S.N."/>
        </authorList>
    </citation>
    <scope>NUCLEOTIDE SEQUENCE [LARGE SCALE GENOMIC DNA]</scope>
    <source>
        <strain evidence="1 2">SBC82</strain>
    </source>
</reference>
<dbReference type="Proteomes" id="UP000253606">
    <property type="component" value="Chromosome"/>
</dbReference>
<proteinExistence type="predicted"/>
<evidence type="ECO:0000313" key="1">
    <source>
        <dbReference type="EMBL" id="AXC12078.1"/>
    </source>
</evidence>